<dbReference type="GO" id="GO:0006310">
    <property type="term" value="P:DNA recombination"/>
    <property type="evidence" value="ECO:0007669"/>
    <property type="project" value="UniProtKB-UniRule"/>
</dbReference>
<keyword evidence="2 4" id="KW-0233">DNA recombination</keyword>
<dbReference type="Pfam" id="PF11967">
    <property type="entry name" value="RecO_N"/>
    <property type="match status" value="1"/>
</dbReference>
<comment type="function">
    <text evidence="4">Involved in DNA repair and RecF pathway recombination.</text>
</comment>
<keyword evidence="3 4" id="KW-0234">DNA repair</keyword>
<evidence type="ECO:0000256" key="4">
    <source>
        <dbReference type="HAMAP-Rule" id="MF_00201"/>
    </source>
</evidence>
<dbReference type="InterPro" id="IPR003717">
    <property type="entry name" value="RecO"/>
</dbReference>
<comment type="similarity">
    <text evidence="4">Belongs to the RecO family.</text>
</comment>
<dbReference type="PANTHER" id="PTHR33991">
    <property type="entry name" value="DNA REPAIR PROTEIN RECO"/>
    <property type="match status" value="1"/>
</dbReference>
<dbReference type="EMBL" id="FZPD01000001">
    <property type="protein sequence ID" value="SNS50436.1"/>
    <property type="molecule type" value="Genomic_DNA"/>
</dbReference>
<evidence type="ECO:0000256" key="2">
    <source>
        <dbReference type="ARBA" id="ARBA00023172"/>
    </source>
</evidence>
<dbReference type="InterPro" id="IPR037278">
    <property type="entry name" value="ARFGAP/RecO"/>
</dbReference>
<protein>
    <recommendedName>
        <fullName evidence="4">DNA repair protein RecO</fullName>
    </recommendedName>
    <alternativeName>
        <fullName evidence="4">Recombination protein O</fullName>
    </alternativeName>
</protein>
<name>A0A239F0I4_EKHLU</name>
<evidence type="ECO:0000256" key="3">
    <source>
        <dbReference type="ARBA" id="ARBA00023204"/>
    </source>
</evidence>
<dbReference type="InterPro" id="IPR022572">
    <property type="entry name" value="DNA_rep/recomb_RecO_N"/>
</dbReference>
<organism evidence="6 7">
    <name type="scientific">Ekhidna lutea</name>
    <dbReference type="NCBI Taxonomy" id="447679"/>
    <lineage>
        <taxon>Bacteria</taxon>
        <taxon>Pseudomonadati</taxon>
        <taxon>Bacteroidota</taxon>
        <taxon>Cytophagia</taxon>
        <taxon>Cytophagales</taxon>
        <taxon>Reichenbachiellaceae</taxon>
        <taxon>Ekhidna</taxon>
    </lineage>
</organism>
<evidence type="ECO:0000313" key="7">
    <source>
        <dbReference type="Proteomes" id="UP000198393"/>
    </source>
</evidence>
<accession>A0A239F0I4</accession>
<dbReference type="Pfam" id="PF02565">
    <property type="entry name" value="RecO_C"/>
    <property type="match status" value="1"/>
</dbReference>
<dbReference type="Gene3D" id="2.40.50.140">
    <property type="entry name" value="Nucleic acid-binding proteins"/>
    <property type="match status" value="1"/>
</dbReference>
<dbReference type="AlphaFoldDB" id="A0A239F0I4"/>
<dbReference type="NCBIfam" id="TIGR00613">
    <property type="entry name" value="reco"/>
    <property type="match status" value="1"/>
</dbReference>
<dbReference type="RefSeq" id="WP_089355195.1">
    <property type="nucleotide sequence ID" value="NZ_FZPD01000001.1"/>
</dbReference>
<sequence length="225" mass="25869">MIVKSNGIVLSYMKYGDSSIIARIFTEENGYGSYIVNSIRSAKSKKSIGYFQPFSILELILYVKETRDLQRISEFKNHYPLHTIHSDLTKSAITMFLSEVFSKLLQSEQSPNPQLFDFAKESIKALDLLEHGVANFHLQFLLKLGPFLGYAVDEIDNLFSSTERLAPSVETHHVMDRLMNEKYGAEIPLNHESRNEKLNVILDYYQHHAHIPKPKSLEVLRSILH</sequence>
<gene>
    <name evidence="4" type="primary">recO</name>
    <name evidence="6" type="ORF">SAMN05421640_0427</name>
</gene>
<dbReference type="SUPFAM" id="SSF57863">
    <property type="entry name" value="ArfGap/RecO-like zinc finger"/>
    <property type="match status" value="1"/>
</dbReference>
<dbReference type="GO" id="GO:0006302">
    <property type="term" value="P:double-strand break repair"/>
    <property type="evidence" value="ECO:0007669"/>
    <property type="project" value="TreeGrafter"/>
</dbReference>
<dbReference type="SUPFAM" id="SSF50249">
    <property type="entry name" value="Nucleic acid-binding proteins"/>
    <property type="match status" value="1"/>
</dbReference>
<evidence type="ECO:0000256" key="1">
    <source>
        <dbReference type="ARBA" id="ARBA00022763"/>
    </source>
</evidence>
<evidence type="ECO:0000259" key="5">
    <source>
        <dbReference type="Pfam" id="PF11967"/>
    </source>
</evidence>
<dbReference type="HAMAP" id="MF_00201">
    <property type="entry name" value="RecO"/>
    <property type="match status" value="1"/>
</dbReference>
<dbReference type="OrthoDB" id="9789152at2"/>
<keyword evidence="7" id="KW-1185">Reference proteome</keyword>
<reference evidence="6 7" key="1">
    <citation type="submission" date="2017-06" db="EMBL/GenBank/DDBJ databases">
        <authorList>
            <person name="Kim H.J."/>
            <person name="Triplett B.A."/>
        </authorList>
    </citation>
    <scope>NUCLEOTIDE SEQUENCE [LARGE SCALE GENOMIC DNA]</scope>
    <source>
        <strain evidence="6 7">DSM 19307</strain>
    </source>
</reference>
<dbReference type="GO" id="GO:0043590">
    <property type="term" value="C:bacterial nucleoid"/>
    <property type="evidence" value="ECO:0007669"/>
    <property type="project" value="TreeGrafter"/>
</dbReference>
<dbReference type="PANTHER" id="PTHR33991:SF1">
    <property type="entry name" value="DNA REPAIR PROTEIN RECO"/>
    <property type="match status" value="1"/>
</dbReference>
<feature type="domain" description="DNA replication/recombination mediator RecO N-terminal" evidence="5">
    <location>
        <begin position="1"/>
        <end position="75"/>
    </location>
</feature>
<dbReference type="InterPro" id="IPR012340">
    <property type="entry name" value="NA-bd_OB-fold"/>
</dbReference>
<keyword evidence="1 4" id="KW-0227">DNA damage</keyword>
<dbReference type="Proteomes" id="UP000198393">
    <property type="component" value="Unassembled WGS sequence"/>
</dbReference>
<proteinExistence type="inferred from homology"/>
<evidence type="ECO:0000313" key="6">
    <source>
        <dbReference type="EMBL" id="SNS50436.1"/>
    </source>
</evidence>